<dbReference type="InterPro" id="IPR015943">
    <property type="entry name" value="WD40/YVTN_repeat-like_dom_sf"/>
</dbReference>
<dbReference type="OrthoDB" id="531718at2"/>
<feature type="domain" description="DUF4394" evidence="2">
    <location>
        <begin position="39"/>
        <end position="260"/>
    </location>
</feature>
<feature type="chain" id="PRO_5021778888" description="DUF4394 domain-containing protein" evidence="1">
    <location>
        <begin position="26"/>
        <end position="263"/>
    </location>
</feature>
<evidence type="ECO:0000313" key="4">
    <source>
        <dbReference type="Proteomes" id="UP000321058"/>
    </source>
</evidence>
<dbReference type="Proteomes" id="UP000321058">
    <property type="component" value="Unassembled WGS sequence"/>
</dbReference>
<gene>
    <name evidence="3" type="ORF">RSO01_67050</name>
</gene>
<name>A0A512NKR2_9HYPH</name>
<proteinExistence type="predicted"/>
<accession>A0A512NKR2</accession>
<keyword evidence="4" id="KW-1185">Reference proteome</keyword>
<feature type="signal peptide" evidence="1">
    <location>
        <begin position="1"/>
        <end position="25"/>
    </location>
</feature>
<evidence type="ECO:0000313" key="3">
    <source>
        <dbReference type="EMBL" id="GEP59539.1"/>
    </source>
</evidence>
<evidence type="ECO:0000256" key="1">
    <source>
        <dbReference type="SAM" id="SignalP"/>
    </source>
</evidence>
<dbReference type="EMBL" id="BKAJ01000133">
    <property type="protein sequence ID" value="GEP59539.1"/>
    <property type="molecule type" value="Genomic_DNA"/>
</dbReference>
<dbReference type="SUPFAM" id="SSF63829">
    <property type="entry name" value="Calcium-dependent phosphotriesterase"/>
    <property type="match status" value="1"/>
</dbReference>
<dbReference type="Pfam" id="PF14339">
    <property type="entry name" value="DUF4394"/>
    <property type="match status" value="1"/>
</dbReference>
<evidence type="ECO:0000259" key="2">
    <source>
        <dbReference type="Pfam" id="PF14339"/>
    </source>
</evidence>
<reference evidence="3 4" key="1">
    <citation type="submission" date="2019-07" db="EMBL/GenBank/DDBJ databases">
        <title>Whole genome shotgun sequence of Reyranella soli NBRC 108950.</title>
        <authorList>
            <person name="Hosoyama A."/>
            <person name="Uohara A."/>
            <person name="Ohji S."/>
            <person name="Ichikawa N."/>
        </authorList>
    </citation>
    <scope>NUCLEOTIDE SEQUENCE [LARGE SCALE GENOMIC DNA]</scope>
    <source>
        <strain evidence="3 4">NBRC 108950</strain>
    </source>
</reference>
<dbReference type="AlphaFoldDB" id="A0A512NKR2"/>
<dbReference type="Gene3D" id="2.130.10.10">
    <property type="entry name" value="YVTN repeat-like/Quinoprotein amine dehydrogenase"/>
    <property type="match status" value="1"/>
</dbReference>
<organism evidence="3 4">
    <name type="scientific">Reyranella soli</name>
    <dbReference type="NCBI Taxonomy" id="1230389"/>
    <lineage>
        <taxon>Bacteria</taxon>
        <taxon>Pseudomonadati</taxon>
        <taxon>Pseudomonadota</taxon>
        <taxon>Alphaproteobacteria</taxon>
        <taxon>Hyphomicrobiales</taxon>
        <taxon>Reyranellaceae</taxon>
        <taxon>Reyranella</taxon>
    </lineage>
</organism>
<comment type="caution">
    <text evidence="3">The sequence shown here is derived from an EMBL/GenBank/DDBJ whole genome shotgun (WGS) entry which is preliminary data.</text>
</comment>
<keyword evidence="1" id="KW-0732">Signal</keyword>
<dbReference type="RefSeq" id="WP_147154912.1">
    <property type="nucleotide sequence ID" value="NZ_BKAJ01000133.1"/>
</dbReference>
<sequence length="263" mass="26526">MASGKRLGYLVGVSLLALSTSAATAKAATLVGLTADNKLVKIDTSTMAASPPTVITGADQVVGIDVRPADGKLYGLTAAGQLVVIDHASGKATPGSTLSQKVALGPRPVVDFNPAADRLRVIGADGQSLRINVDDGATMVDKPLNYDAADANNGKKPMVAAGAYTNSSKGAKSTELFHVDGGTGALVLQSPPNDGVLKTRGAVGVPNLGDAVMDIDNEAEGKNTAYLIAGSTLYTIDLATGKATQVGAVKGMNGRLIDIAVSK</sequence>
<protein>
    <recommendedName>
        <fullName evidence="2">DUF4394 domain-containing protein</fullName>
    </recommendedName>
</protein>
<dbReference type="InterPro" id="IPR025507">
    <property type="entry name" value="DUF4394"/>
</dbReference>